<evidence type="ECO:0000313" key="2">
    <source>
        <dbReference type="Proteomes" id="UP000007392"/>
    </source>
</evidence>
<protein>
    <recommendedName>
        <fullName evidence="3">Transposase</fullName>
    </recommendedName>
</protein>
<dbReference type="Proteomes" id="UP000007392">
    <property type="component" value="Chromosome"/>
</dbReference>
<dbReference type="EMBL" id="CP003422">
    <property type="protein sequence ID" value="AFH62239.1"/>
    <property type="molecule type" value="Genomic_DNA"/>
</dbReference>
<dbReference type="AlphaFoldDB" id="I0BIP2"/>
<dbReference type="PATRIC" id="fig|997761.3.peg.3197"/>
<evidence type="ECO:0008006" key="3">
    <source>
        <dbReference type="Google" id="ProtNLM"/>
    </source>
</evidence>
<reference evidence="1 2" key="1">
    <citation type="submission" date="2013-06" db="EMBL/GenBank/DDBJ databases">
        <title>Complete genome sequence of Paenibacillus mucilaginosus K02.</title>
        <authorList>
            <person name="Xiao B."/>
            <person name="Sun L."/>
            <person name="Xiao L."/>
            <person name="Lian B."/>
        </authorList>
    </citation>
    <scope>NUCLEOTIDE SEQUENCE [LARGE SCALE GENOMIC DNA]</scope>
    <source>
        <strain evidence="1 2">K02</strain>
    </source>
</reference>
<name>I0BIP2_9BACL</name>
<dbReference type="RefSeq" id="WP_014650857.1">
    <property type="nucleotide sequence ID" value="NC_017672.3"/>
</dbReference>
<dbReference type="HOGENOM" id="CLU_2827062_0_0_9"/>
<proteinExistence type="predicted"/>
<evidence type="ECO:0000313" key="1">
    <source>
        <dbReference type="EMBL" id="AFH62239.1"/>
    </source>
</evidence>
<organism evidence="1 2">
    <name type="scientific">Paenibacillus mucilaginosus K02</name>
    <dbReference type="NCBI Taxonomy" id="997761"/>
    <lineage>
        <taxon>Bacteria</taxon>
        <taxon>Bacillati</taxon>
        <taxon>Bacillota</taxon>
        <taxon>Bacilli</taxon>
        <taxon>Bacillales</taxon>
        <taxon>Paenibacillaceae</taxon>
        <taxon>Paenibacillus</taxon>
    </lineage>
</organism>
<accession>I0BIP2</accession>
<dbReference type="KEGG" id="pmw:B2K_16175"/>
<gene>
    <name evidence="1" type="ORF">B2K_16175</name>
</gene>
<sequence>MAKGKMQVRFTAEEKQMVEKLNEEKVPAAKIAEQLNEKFHNNNSIRKAQSVYYMLKAIKKSTETAAN</sequence>